<comment type="caution">
    <text evidence="3">The sequence shown here is derived from an EMBL/GenBank/DDBJ whole genome shotgun (WGS) entry which is preliminary data.</text>
</comment>
<feature type="chain" id="PRO_5015715031" evidence="2">
    <location>
        <begin position="23"/>
        <end position="383"/>
    </location>
</feature>
<keyword evidence="1" id="KW-0574">Periplasm</keyword>
<dbReference type="SUPFAM" id="SSF53850">
    <property type="entry name" value="Periplasmic binding protein-like II"/>
    <property type="match status" value="1"/>
</dbReference>
<sequence length="383" mass="41369">MRLTALSAVAGLLAAALPLAGASSRAEELTVITAGDQNMVDYVNNFLAPAFEKQNPGTTVRVVGTGPGDAGSQKIVERLDAQKKAGKEVYDVDVAVIHEKVAGKLVQDGLLDKYRGNIDTGKLVTRGNARLALGADVDGYVMPMFNSQTAIAYNPDLVANPPKTFDELVAWTEKNPKQFGYNGIKGGASGVSFVISWIYNYAGDAKKLQEGPYDANEKAKWDDAFAKLKAFNKNVALTPGNAGTLDMLSRGEIAMGAVWVDMFYSWKANGQLPPTMKLVLPAPGMPGQPMHYVIPGKTAHKALAEKFIALATSPEVQANGIVKQFNWYPGIDAKYVQDKLDPAIWQKLFTDISPDDLAKYGKSFPIGPYYADLLEAYEKKVAE</sequence>
<protein>
    <submittedName>
        <fullName evidence="3">ABC transporter substrate-binding protein</fullName>
    </submittedName>
</protein>
<dbReference type="EMBL" id="PUEJ01000006">
    <property type="protein sequence ID" value="PRH86278.1"/>
    <property type="molecule type" value="Genomic_DNA"/>
</dbReference>
<feature type="signal peptide" evidence="2">
    <location>
        <begin position="1"/>
        <end position="22"/>
    </location>
</feature>
<dbReference type="Proteomes" id="UP000237682">
    <property type="component" value="Unassembled WGS sequence"/>
</dbReference>
<proteinExistence type="predicted"/>
<dbReference type="RefSeq" id="WP_105863572.1">
    <property type="nucleotide sequence ID" value="NZ_PUEJ01000006.1"/>
</dbReference>
<dbReference type="AlphaFoldDB" id="A0A2S9QAA2"/>
<organism evidence="3 4">
    <name type="scientific">Labrys okinawensis</name>
    <dbReference type="NCBI Taxonomy" id="346911"/>
    <lineage>
        <taxon>Bacteria</taxon>
        <taxon>Pseudomonadati</taxon>
        <taxon>Pseudomonadota</taxon>
        <taxon>Alphaproteobacteria</taxon>
        <taxon>Hyphomicrobiales</taxon>
        <taxon>Xanthobacteraceae</taxon>
        <taxon>Labrys</taxon>
    </lineage>
</organism>
<reference evidence="3 4" key="1">
    <citation type="submission" date="2018-02" db="EMBL/GenBank/DDBJ databases">
        <title>Whole genome sequencing of endophytic bacterium.</title>
        <authorList>
            <person name="Eedara R."/>
            <person name="Podile A.R."/>
        </authorList>
    </citation>
    <scope>NUCLEOTIDE SEQUENCE [LARGE SCALE GENOMIC DNA]</scope>
    <source>
        <strain evidence="3 4">RP1T</strain>
    </source>
</reference>
<name>A0A2S9QAA2_9HYPH</name>
<accession>A0A2S9QAA2</accession>
<dbReference type="OrthoDB" id="3239593at2"/>
<dbReference type="InterPro" id="IPR006059">
    <property type="entry name" value="SBP"/>
</dbReference>
<evidence type="ECO:0000256" key="2">
    <source>
        <dbReference type="SAM" id="SignalP"/>
    </source>
</evidence>
<dbReference type="PANTHER" id="PTHR42779">
    <property type="entry name" value="PROTEIN YNJB"/>
    <property type="match status" value="1"/>
</dbReference>
<evidence type="ECO:0000313" key="3">
    <source>
        <dbReference type="EMBL" id="PRH86278.1"/>
    </source>
</evidence>
<keyword evidence="4" id="KW-1185">Reference proteome</keyword>
<dbReference type="PANTHER" id="PTHR42779:SF1">
    <property type="entry name" value="PROTEIN YNJB"/>
    <property type="match status" value="1"/>
</dbReference>
<evidence type="ECO:0000313" key="4">
    <source>
        <dbReference type="Proteomes" id="UP000237682"/>
    </source>
</evidence>
<dbReference type="Gene3D" id="3.40.190.10">
    <property type="entry name" value="Periplasmic binding protein-like II"/>
    <property type="match status" value="2"/>
</dbReference>
<keyword evidence="2" id="KW-0732">Signal</keyword>
<dbReference type="Pfam" id="PF13416">
    <property type="entry name" value="SBP_bac_8"/>
    <property type="match status" value="1"/>
</dbReference>
<evidence type="ECO:0000256" key="1">
    <source>
        <dbReference type="ARBA" id="ARBA00022764"/>
    </source>
</evidence>
<gene>
    <name evidence="3" type="ORF">C5L14_18755</name>
</gene>